<feature type="site" description="Transition state stabilizer" evidence="11">
    <location>
        <position position="281"/>
    </location>
</feature>
<dbReference type="NCBIfam" id="TIGR00151">
    <property type="entry name" value="ispF"/>
    <property type="match status" value="1"/>
</dbReference>
<evidence type="ECO:0000256" key="11">
    <source>
        <dbReference type="HAMAP-Rule" id="MF_01520"/>
    </source>
</evidence>
<comment type="caution">
    <text evidence="11">Lacks conserved residue(s) required for the propagation of feature annotation.</text>
</comment>
<dbReference type="PANTHER" id="PTHR43181:SF1">
    <property type="entry name" value="2-C-METHYL-D-ERYTHRITOL 2,4-CYCLODIPHOSPHATE SYNTHASE, CHLOROPLASTIC"/>
    <property type="match status" value="1"/>
</dbReference>
<gene>
    <name evidence="11 13" type="primary">ispDF</name>
    <name evidence="13" type="ORF">GCM10010833_24930</name>
</gene>
<feature type="region of interest" description="2-C-methyl-D-erythritol 2,4-cyclodiphosphate synthase" evidence="11">
    <location>
        <begin position="249"/>
        <end position="405"/>
    </location>
</feature>
<feature type="site" description="Positions MEP for the nucleophilic attack" evidence="11">
    <location>
        <position position="225"/>
    </location>
</feature>
<protein>
    <recommendedName>
        <fullName evidence="11">Bifunctional enzyme IspD/IspF</fullName>
    </recommendedName>
    <domain>
        <recommendedName>
            <fullName evidence="11">2-C-methyl-D-erythritol 4-phosphate cytidylyltransferase</fullName>
            <ecNumber evidence="11">2.7.7.60</ecNumber>
        </recommendedName>
        <alternativeName>
            <fullName evidence="11">4-diphosphocytidyl-2C-methyl-D-erythritol synthase</fullName>
        </alternativeName>
        <alternativeName>
            <fullName evidence="11">MEP cytidylyltransferase</fullName>
            <shortName evidence="11">MCT</shortName>
        </alternativeName>
    </domain>
    <domain>
        <recommendedName>
            <fullName evidence="11">2-C-methyl-D-erythritol 2,4-cyclodiphosphate synthase</fullName>
            <shortName evidence="11">MECDP-synthase</shortName>
            <shortName evidence="11">MECPP-synthase</shortName>
            <shortName evidence="11">MECPS</shortName>
            <ecNumber evidence="11">4.6.1.12</ecNumber>
        </recommendedName>
    </domain>
</protein>
<dbReference type="PROSITE" id="PS01350">
    <property type="entry name" value="ISPF"/>
    <property type="match status" value="1"/>
</dbReference>
<evidence type="ECO:0000256" key="10">
    <source>
        <dbReference type="ARBA" id="ARBA00023268"/>
    </source>
</evidence>
<feature type="binding site" evidence="11">
    <location>
        <begin position="303"/>
        <end position="305"/>
    </location>
    <ligand>
        <name>4-CDP-2-C-methyl-D-erythritol 2-phosphate</name>
        <dbReference type="ChEBI" id="CHEBI:57919"/>
    </ligand>
</feature>
<dbReference type="EC" id="4.6.1.12" evidence="11"/>
<feature type="binding site" evidence="11">
    <location>
        <begin position="281"/>
        <end position="282"/>
    </location>
    <ligand>
        <name>4-CDP-2-C-methyl-D-erythritol 2-phosphate</name>
        <dbReference type="ChEBI" id="CHEBI:57919"/>
    </ligand>
</feature>
<evidence type="ECO:0000256" key="9">
    <source>
        <dbReference type="ARBA" id="ARBA00023239"/>
    </source>
</evidence>
<evidence type="ECO:0000256" key="3">
    <source>
        <dbReference type="ARBA" id="ARBA00004709"/>
    </source>
</evidence>
<dbReference type="SUPFAM" id="SSF53448">
    <property type="entry name" value="Nucleotide-diphospho-sugar transferases"/>
    <property type="match status" value="1"/>
</dbReference>
<dbReference type="CDD" id="cd00554">
    <property type="entry name" value="MECDP_synthase"/>
    <property type="match status" value="1"/>
</dbReference>
<dbReference type="HAMAP" id="MF_00107">
    <property type="entry name" value="IspF"/>
    <property type="match status" value="1"/>
</dbReference>
<comment type="catalytic activity">
    <reaction evidence="1 11">
        <text>4-CDP-2-C-methyl-D-erythritol 2-phosphate = 2-C-methyl-D-erythritol 2,4-cyclic diphosphate + CMP</text>
        <dbReference type="Rhea" id="RHEA:23864"/>
        <dbReference type="ChEBI" id="CHEBI:57919"/>
        <dbReference type="ChEBI" id="CHEBI:58483"/>
        <dbReference type="ChEBI" id="CHEBI:60377"/>
        <dbReference type="EC" id="4.6.1.12"/>
    </reaction>
</comment>
<dbReference type="Gene3D" id="3.30.1330.50">
    <property type="entry name" value="2-C-methyl-D-erythritol 2,4-cyclodiphosphate synthase"/>
    <property type="match status" value="1"/>
</dbReference>
<keyword evidence="6 11" id="KW-0548">Nucleotidyltransferase</keyword>
<organism evidence="13 14">
    <name type="scientific">Blastomonas aquatica</name>
    <dbReference type="NCBI Taxonomy" id="1510276"/>
    <lineage>
        <taxon>Bacteria</taxon>
        <taxon>Pseudomonadati</taxon>
        <taxon>Pseudomonadota</taxon>
        <taxon>Alphaproteobacteria</taxon>
        <taxon>Sphingomonadales</taxon>
        <taxon>Sphingomonadaceae</taxon>
        <taxon>Blastomonas</taxon>
    </lineage>
</organism>
<dbReference type="EMBL" id="BMGD01000004">
    <property type="protein sequence ID" value="GGB68724.1"/>
    <property type="molecule type" value="Genomic_DNA"/>
</dbReference>
<comment type="similarity">
    <text evidence="11">In the N-terminal section; belongs to the IspD/TarI cytidylyltransferase family. IspD subfamily.</text>
</comment>
<feature type="site" description="Transition state stabilizer" evidence="11">
    <location>
        <position position="33"/>
    </location>
</feature>
<evidence type="ECO:0000313" key="13">
    <source>
        <dbReference type="EMBL" id="GGB68724.1"/>
    </source>
</evidence>
<dbReference type="NCBIfam" id="NF006899">
    <property type="entry name" value="PRK09382.1"/>
    <property type="match status" value="1"/>
</dbReference>
<keyword evidence="10 11" id="KW-0511">Multifunctional enzyme</keyword>
<feature type="binding site" evidence="11">
    <location>
        <position position="386"/>
    </location>
    <ligand>
        <name>4-CDP-2-C-methyl-D-erythritol 2-phosphate</name>
        <dbReference type="ChEBI" id="CHEBI:57919"/>
    </ligand>
</feature>
<dbReference type="InterPro" id="IPR020555">
    <property type="entry name" value="MECDP_synthase_CS"/>
</dbReference>
<comment type="catalytic activity">
    <reaction evidence="11">
        <text>2-C-methyl-D-erythritol 4-phosphate + CTP + H(+) = 4-CDP-2-C-methyl-D-erythritol + diphosphate</text>
        <dbReference type="Rhea" id="RHEA:13429"/>
        <dbReference type="ChEBI" id="CHEBI:15378"/>
        <dbReference type="ChEBI" id="CHEBI:33019"/>
        <dbReference type="ChEBI" id="CHEBI:37563"/>
        <dbReference type="ChEBI" id="CHEBI:57823"/>
        <dbReference type="ChEBI" id="CHEBI:58262"/>
        <dbReference type="EC" id="2.7.7.60"/>
    </reaction>
</comment>
<comment type="similarity">
    <text evidence="11">In the C-terminal section; belongs to the IspF family.</text>
</comment>
<comment type="pathway">
    <text evidence="11">Isoprenoid biosynthesis; isopentenyl diphosphate biosynthesis via DXP pathway; isopentenyl diphosphate from 1-deoxy-D-xylulose 5-phosphate: step 2/6.</text>
</comment>
<feature type="binding site" evidence="11">
    <location>
        <position position="257"/>
    </location>
    <ligand>
        <name>a divalent metal cation</name>
        <dbReference type="ChEBI" id="CHEBI:60240"/>
    </ligand>
</feature>
<dbReference type="HAMAP" id="MF_01520">
    <property type="entry name" value="IspDF"/>
    <property type="match status" value="1"/>
</dbReference>
<dbReference type="InterPro" id="IPR036571">
    <property type="entry name" value="MECDP_synthase_sf"/>
</dbReference>
<comment type="function">
    <text evidence="11">Bifunctional enzyme that catalyzes the formation of 4-diphosphocytidyl-2-C-methyl-D-erythritol from CTP and 2-C-methyl-D-erythritol 4-phosphate (MEP) (IspD), and catalyzes the conversion of 4-diphosphocytidyl-2-C-methyl-D-erythritol 2-phosphate (CDP-ME2P) to 2-C-methyl-D-erythritol 2,4-cyclodiphosphate (ME-CPP) with a corresponding release of cytidine 5-monophosphate (CMP) (IspF).</text>
</comment>
<feature type="binding site" evidence="11">
    <location>
        <begin position="379"/>
        <end position="382"/>
    </location>
    <ligand>
        <name>4-CDP-2-C-methyl-D-erythritol 2-phosphate</name>
        <dbReference type="ChEBI" id="CHEBI:57919"/>
    </ligand>
</feature>
<comment type="caution">
    <text evidence="13">The sequence shown here is derived from an EMBL/GenBank/DDBJ whole genome shotgun (WGS) entry which is preliminary data.</text>
</comment>
<feature type="binding site" evidence="11">
    <location>
        <position position="389"/>
    </location>
    <ligand>
        <name>4-CDP-2-C-methyl-D-erythritol 2-phosphate</name>
        <dbReference type="ChEBI" id="CHEBI:57919"/>
    </ligand>
</feature>
<keyword evidence="7 11" id="KW-0479">Metal-binding</keyword>
<feature type="region of interest" description="2-C-methyl-D-erythritol 4-phosphate cytidylyltransferase" evidence="11">
    <location>
        <begin position="1"/>
        <end position="248"/>
    </location>
</feature>
<keyword evidence="8 11" id="KW-0414">Isoprene biosynthesis</keyword>
<dbReference type="InterPro" id="IPR029044">
    <property type="entry name" value="Nucleotide-diphossugar_trans"/>
</dbReference>
<name>A0ABQ1JJG8_9SPHN</name>
<dbReference type="CDD" id="cd02516">
    <property type="entry name" value="CDP-ME_synthetase"/>
    <property type="match status" value="1"/>
</dbReference>
<reference evidence="14" key="1">
    <citation type="journal article" date="2019" name="Int. J. Syst. Evol. Microbiol.">
        <title>The Global Catalogue of Microorganisms (GCM) 10K type strain sequencing project: providing services to taxonomists for standard genome sequencing and annotation.</title>
        <authorList>
            <consortium name="The Broad Institute Genomics Platform"/>
            <consortium name="The Broad Institute Genome Sequencing Center for Infectious Disease"/>
            <person name="Wu L."/>
            <person name="Ma J."/>
        </authorList>
    </citation>
    <scope>NUCLEOTIDE SEQUENCE [LARGE SCALE GENOMIC DNA]</scope>
    <source>
        <strain evidence="14">CGMCC 1.12851</strain>
    </source>
</reference>
<dbReference type="InterPro" id="IPR034683">
    <property type="entry name" value="IspD/TarI"/>
</dbReference>
<feature type="binding site" evidence="11">
    <location>
        <position position="255"/>
    </location>
    <ligand>
        <name>a divalent metal cation</name>
        <dbReference type="ChEBI" id="CHEBI:60240"/>
    </ligand>
</feature>
<sequence length="405" mass="42418">MVYCPRPMHDAPSLSSDTPRLAALIVAAGQGLRAGGDIPKQFADYQGKPLLRHSAEAFEAWDAAPAIFVVIGEGQAALAEAALAELNDIFFVTGGTERSDSVRLGLLAIAARGGADRVFIHDAARPQLSVDVLDRLNVALDQNPGAVPVLPVVDSIARGADGVIEQAVERAHLWRIQTPQAFHFDAVLAAHLAWPSDQAATDDSQIARAHGLAVALVEGDEALAKITFAEDFAVPHAPVPPSAPSMMVRTGIGYDVHRLASGEELWLGGIRIEHDKGLAGHSDADVALHAITDALLGALALGDIGEHFPPSDPQWRGADSAQFLAHAASLVKAKGGTIANIDLTIICEEPKIGPHKASIQQRIANILQLRPDQIGVKATTTERLGFTGRGEGIAAQAAASIMVAG</sequence>
<feature type="site" description="Positions MEP for the nucleophilic attack" evidence="11">
    <location>
        <position position="170"/>
    </location>
</feature>
<evidence type="ECO:0000256" key="8">
    <source>
        <dbReference type="ARBA" id="ARBA00023229"/>
    </source>
</evidence>
<feature type="domain" description="2-C-methyl-D-erythritol 2,4-cyclodiphosphate synthase" evidence="12">
    <location>
        <begin position="249"/>
        <end position="401"/>
    </location>
</feature>
<evidence type="ECO:0000259" key="12">
    <source>
        <dbReference type="Pfam" id="PF02542"/>
    </source>
</evidence>
<proteinExistence type="inferred from homology"/>
<evidence type="ECO:0000256" key="1">
    <source>
        <dbReference type="ARBA" id="ARBA00000200"/>
    </source>
</evidence>
<dbReference type="InterPro" id="IPR026596">
    <property type="entry name" value="IspD/F"/>
</dbReference>
<comment type="cofactor">
    <cofactor evidence="2 11">
        <name>a divalent metal cation</name>
        <dbReference type="ChEBI" id="CHEBI:60240"/>
    </cofactor>
</comment>
<keyword evidence="9 11" id="KW-0456">Lyase</keyword>
<dbReference type="SUPFAM" id="SSF69765">
    <property type="entry name" value="IpsF-like"/>
    <property type="match status" value="1"/>
</dbReference>
<evidence type="ECO:0000256" key="6">
    <source>
        <dbReference type="ARBA" id="ARBA00022695"/>
    </source>
</evidence>
<evidence type="ECO:0000256" key="5">
    <source>
        <dbReference type="ARBA" id="ARBA00022679"/>
    </source>
</evidence>
<dbReference type="Proteomes" id="UP000614261">
    <property type="component" value="Unassembled WGS sequence"/>
</dbReference>
<feature type="site" description="Transition state stabilizer" evidence="11">
    <location>
        <position position="380"/>
    </location>
</feature>
<comment type="pathway">
    <text evidence="3 11">Isoprenoid biosynthesis; isopentenyl diphosphate biosynthesis via DXP pathway; isopentenyl diphosphate from 1-deoxy-D-xylulose 5-phosphate: step 4/6.</text>
</comment>
<dbReference type="Pfam" id="PF02542">
    <property type="entry name" value="YgbB"/>
    <property type="match status" value="1"/>
</dbReference>
<dbReference type="Pfam" id="PF01128">
    <property type="entry name" value="IspD"/>
    <property type="match status" value="1"/>
</dbReference>
<feature type="site" description="Transition state stabilizer" evidence="11">
    <location>
        <position position="40"/>
    </location>
</feature>
<comment type="similarity">
    <text evidence="4">Belongs to the IspF family.</text>
</comment>
<dbReference type="InterPro" id="IPR001228">
    <property type="entry name" value="IspD"/>
</dbReference>
<dbReference type="NCBIfam" id="TIGR00453">
    <property type="entry name" value="ispD"/>
    <property type="match status" value="1"/>
</dbReference>
<evidence type="ECO:0000256" key="2">
    <source>
        <dbReference type="ARBA" id="ARBA00001968"/>
    </source>
</evidence>
<keyword evidence="5 11" id="KW-0808">Transferase</keyword>
<evidence type="ECO:0000313" key="14">
    <source>
        <dbReference type="Proteomes" id="UP000614261"/>
    </source>
</evidence>
<dbReference type="InterPro" id="IPR003526">
    <property type="entry name" value="MECDP_synthase"/>
</dbReference>
<dbReference type="Gene3D" id="3.90.550.10">
    <property type="entry name" value="Spore Coat Polysaccharide Biosynthesis Protein SpsA, Chain A"/>
    <property type="match status" value="1"/>
</dbReference>
<evidence type="ECO:0000256" key="4">
    <source>
        <dbReference type="ARBA" id="ARBA00008480"/>
    </source>
</evidence>
<feature type="binding site" evidence="11">
    <location>
        <begin position="255"/>
        <end position="257"/>
    </location>
    <ligand>
        <name>4-CDP-2-C-methyl-D-erythritol 2-phosphate</name>
        <dbReference type="ChEBI" id="CHEBI:57919"/>
    </ligand>
</feature>
<keyword evidence="14" id="KW-1185">Reference proteome</keyword>
<evidence type="ECO:0000256" key="7">
    <source>
        <dbReference type="ARBA" id="ARBA00022723"/>
    </source>
</evidence>
<dbReference type="PANTHER" id="PTHR43181">
    <property type="entry name" value="2-C-METHYL-D-ERYTHRITOL 2,4-CYCLODIPHOSPHATE SYNTHASE, CHLOROPLASTIC"/>
    <property type="match status" value="1"/>
</dbReference>
<feature type="binding site" evidence="11">
    <location>
        <position position="289"/>
    </location>
    <ligand>
        <name>a divalent metal cation</name>
        <dbReference type="ChEBI" id="CHEBI:60240"/>
    </ligand>
</feature>
<accession>A0ABQ1JJG8</accession>
<dbReference type="EC" id="2.7.7.60" evidence="11"/>